<keyword evidence="3" id="KW-1185">Reference proteome</keyword>
<name>A0ABX3MHY7_9RHOB</name>
<reference evidence="2 3" key="1">
    <citation type="submission" date="2016-11" db="EMBL/GenBank/DDBJ databases">
        <title>A multilocus sequence analysis scheme for characterization of bacteria in the genus Thioclava.</title>
        <authorList>
            <person name="Liu Y."/>
            <person name="Shao Z."/>
        </authorList>
    </citation>
    <scope>NUCLEOTIDE SEQUENCE [LARGE SCALE GENOMIC DNA]</scope>
    <source>
        <strain evidence="2 3">11.10-0-13</strain>
    </source>
</reference>
<evidence type="ECO:0000313" key="3">
    <source>
        <dbReference type="Proteomes" id="UP000242224"/>
    </source>
</evidence>
<feature type="transmembrane region" description="Helical" evidence="1">
    <location>
        <begin position="5"/>
        <end position="25"/>
    </location>
</feature>
<evidence type="ECO:0000313" key="2">
    <source>
        <dbReference type="EMBL" id="OOY11172.1"/>
    </source>
</evidence>
<keyword evidence="1" id="KW-1133">Transmembrane helix</keyword>
<dbReference type="Proteomes" id="UP000242224">
    <property type="component" value="Unassembled WGS sequence"/>
</dbReference>
<comment type="caution">
    <text evidence="2">The sequence shown here is derived from an EMBL/GenBank/DDBJ whole genome shotgun (WGS) entry which is preliminary data.</text>
</comment>
<proteinExistence type="predicted"/>
<evidence type="ECO:0000256" key="1">
    <source>
        <dbReference type="SAM" id="Phobius"/>
    </source>
</evidence>
<keyword evidence="1" id="KW-0812">Transmembrane</keyword>
<accession>A0ABX3MHY7</accession>
<feature type="transmembrane region" description="Helical" evidence="1">
    <location>
        <begin position="31"/>
        <end position="52"/>
    </location>
</feature>
<protein>
    <submittedName>
        <fullName evidence="2">Uncharacterized protein</fullName>
    </submittedName>
</protein>
<keyword evidence="1" id="KW-0472">Membrane</keyword>
<organism evidence="2 3">
    <name type="scientific">Thioclava marina</name>
    <dbReference type="NCBI Taxonomy" id="1915077"/>
    <lineage>
        <taxon>Bacteria</taxon>
        <taxon>Pseudomonadati</taxon>
        <taxon>Pseudomonadota</taxon>
        <taxon>Alphaproteobacteria</taxon>
        <taxon>Rhodobacterales</taxon>
        <taxon>Paracoccaceae</taxon>
        <taxon>Thioclava</taxon>
    </lineage>
</organism>
<dbReference type="EMBL" id="MPZS01000003">
    <property type="protein sequence ID" value="OOY11172.1"/>
    <property type="molecule type" value="Genomic_DNA"/>
</dbReference>
<sequence>MVIAYITIGMVVGFSVTLAAILAGAPIWLAILIYSVSGSLGTLCAAMVLYAVASLRPRLSHRVSQLVPNFR</sequence>
<gene>
    <name evidence="2" type="ORF">BMG00_15680</name>
</gene>